<dbReference type="Pfam" id="PF00263">
    <property type="entry name" value="Secretin"/>
    <property type="match status" value="1"/>
</dbReference>
<keyword evidence="6" id="KW-0813">Transport</keyword>
<protein>
    <submittedName>
        <fullName evidence="12">Uncharacterized protein</fullName>
    </submittedName>
</protein>
<dbReference type="InterPro" id="IPR038591">
    <property type="entry name" value="NolW-like_sf"/>
</dbReference>
<reference evidence="12" key="1">
    <citation type="journal article" date="2011" name="Environ. Microbiol.">
        <title>Genomic insights into the metabolic potential of the polycyclic aromatic hydrocarbon degrading sulfate-reducing Deltaproteobacterium N47.</title>
        <authorList>
            <person name="Bergmann F."/>
            <person name="Selesi D."/>
            <person name="Weinmaier T."/>
            <person name="Tischler P."/>
            <person name="Rattei T."/>
            <person name="Meckenstock R.U."/>
        </authorList>
    </citation>
    <scope>NUCLEOTIDE SEQUENCE</scope>
</reference>
<feature type="signal peptide" evidence="8">
    <location>
        <begin position="1"/>
        <end position="19"/>
    </location>
</feature>
<dbReference type="PANTHER" id="PTHR30332:SF25">
    <property type="entry name" value="SECRETIN XPSD"/>
    <property type="match status" value="1"/>
</dbReference>
<organism evidence="12">
    <name type="scientific">uncultured Desulfobacterium sp</name>
    <dbReference type="NCBI Taxonomy" id="201089"/>
    <lineage>
        <taxon>Bacteria</taxon>
        <taxon>Pseudomonadati</taxon>
        <taxon>Thermodesulfobacteriota</taxon>
        <taxon>Desulfobacteria</taxon>
        <taxon>Desulfobacterales</taxon>
        <taxon>Desulfobacteriaceae</taxon>
        <taxon>Desulfobacterium</taxon>
        <taxon>environmental samples</taxon>
    </lineage>
</organism>
<feature type="chain" id="PRO_5003155044" evidence="8">
    <location>
        <begin position="20"/>
        <end position="667"/>
    </location>
</feature>
<keyword evidence="2" id="KW-0812">Transmembrane</keyword>
<dbReference type="AlphaFoldDB" id="E1YDL1"/>
<keyword evidence="3 8" id="KW-0732">Signal</keyword>
<dbReference type="PRINTS" id="PR00811">
    <property type="entry name" value="BCTERIALGSPD"/>
</dbReference>
<evidence type="ECO:0000259" key="11">
    <source>
        <dbReference type="Pfam" id="PF21305"/>
    </source>
</evidence>
<dbReference type="GO" id="GO:0009306">
    <property type="term" value="P:protein secretion"/>
    <property type="evidence" value="ECO:0007669"/>
    <property type="project" value="InterPro"/>
</dbReference>
<dbReference type="Pfam" id="PF21305">
    <property type="entry name" value="type_II_gspD_N0"/>
    <property type="match status" value="1"/>
</dbReference>
<comment type="subcellular location">
    <subcellularLocation>
        <location evidence="6">Cell outer membrane</location>
    </subcellularLocation>
    <subcellularLocation>
        <location evidence="1">Membrane</location>
    </subcellularLocation>
</comment>
<dbReference type="InterPro" id="IPR004846">
    <property type="entry name" value="T2SS/T3SS_dom"/>
</dbReference>
<evidence type="ECO:0000256" key="4">
    <source>
        <dbReference type="ARBA" id="ARBA00023136"/>
    </source>
</evidence>
<evidence type="ECO:0000256" key="8">
    <source>
        <dbReference type="SAM" id="SignalP"/>
    </source>
</evidence>
<dbReference type="PRINTS" id="PR01032">
    <property type="entry name" value="PHAGEIV"/>
</dbReference>
<comment type="similarity">
    <text evidence="5">Belongs to the bacterial secretin family.</text>
</comment>
<dbReference type="InterPro" id="IPR049371">
    <property type="entry name" value="GspD-like_N0"/>
</dbReference>
<feature type="domain" description="GspD-like N0" evidence="11">
    <location>
        <begin position="112"/>
        <end position="182"/>
    </location>
</feature>
<dbReference type="Gene3D" id="3.30.1370.120">
    <property type="match status" value="2"/>
</dbReference>
<evidence type="ECO:0000256" key="1">
    <source>
        <dbReference type="ARBA" id="ARBA00004370"/>
    </source>
</evidence>
<dbReference type="InterPro" id="IPR005644">
    <property type="entry name" value="NolW-like"/>
</dbReference>
<proteinExistence type="inferred from homology"/>
<evidence type="ECO:0000256" key="2">
    <source>
        <dbReference type="ARBA" id="ARBA00022692"/>
    </source>
</evidence>
<evidence type="ECO:0000313" key="12">
    <source>
        <dbReference type="EMBL" id="CBX28655.1"/>
    </source>
</evidence>
<gene>
    <name evidence="12" type="ORF">N47_G39790</name>
</gene>
<evidence type="ECO:0000256" key="3">
    <source>
        <dbReference type="ARBA" id="ARBA00022729"/>
    </source>
</evidence>
<keyword evidence="4" id="KW-0472">Membrane</keyword>
<evidence type="ECO:0000259" key="10">
    <source>
        <dbReference type="Pfam" id="PF03958"/>
    </source>
</evidence>
<evidence type="ECO:0000256" key="7">
    <source>
        <dbReference type="SAM" id="MobiDB-lite"/>
    </source>
</evidence>
<dbReference type="InterPro" id="IPR001775">
    <property type="entry name" value="GspD/PilQ"/>
</dbReference>
<evidence type="ECO:0000256" key="6">
    <source>
        <dbReference type="RuleBase" id="RU004004"/>
    </source>
</evidence>
<evidence type="ECO:0000259" key="9">
    <source>
        <dbReference type="Pfam" id="PF00263"/>
    </source>
</evidence>
<accession>E1YDL1</accession>
<dbReference type="EMBL" id="FR695868">
    <property type="protein sequence ID" value="CBX28655.1"/>
    <property type="molecule type" value="Genomic_DNA"/>
</dbReference>
<dbReference type="GO" id="GO:0009279">
    <property type="term" value="C:cell outer membrane"/>
    <property type="evidence" value="ECO:0007669"/>
    <property type="project" value="UniProtKB-SubCell"/>
</dbReference>
<feature type="domain" description="NolW-like" evidence="10">
    <location>
        <begin position="279"/>
        <end position="381"/>
    </location>
</feature>
<dbReference type="PANTHER" id="PTHR30332">
    <property type="entry name" value="PROBABLE GENERAL SECRETION PATHWAY PROTEIN D"/>
    <property type="match status" value="1"/>
</dbReference>
<feature type="domain" description="Type II/III secretion system secretin-like" evidence="9">
    <location>
        <begin position="450"/>
        <end position="618"/>
    </location>
</feature>
<feature type="compositionally biased region" description="Polar residues" evidence="7">
    <location>
        <begin position="35"/>
        <end position="69"/>
    </location>
</feature>
<name>E1YDL1_9BACT</name>
<dbReference type="GO" id="GO:0015627">
    <property type="term" value="C:type II protein secretion system complex"/>
    <property type="evidence" value="ECO:0007669"/>
    <property type="project" value="TreeGrafter"/>
</dbReference>
<evidence type="ECO:0000256" key="5">
    <source>
        <dbReference type="RuleBase" id="RU004003"/>
    </source>
</evidence>
<feature type="region of interest" description="Disordered" evidence="7">
    <location>
        <begin position="23"/>
        <end position="85"/>
    </location>
</feature>
<dbReference type="InterPro" id="IPR050810">
    <property type="entry name" value="Bact_Secretion_Sys_Channel"/>
</dbReference>
<dbReference type="Pfam" id="PF03958">
    <property type="entry name" value="Secretin_N"/>
    <property type="match status" value="1"/>
</dbReference>
<sequence length="667" mass="71867">MIVMFVFALFHFFPQSVSAEEASPPGVIAAPSEQPIKQVSNTAEQPSEQAAVPEQSSKQDANTSSQPSGQVALPVGQPPEQGVNPIAQPQEQTAIIPSVQKKPAISRGSVVLNFDDADVYEVIQTIFGQVLKVNYIVDPRVKGRVTFRSIAPVAQNNVLPLMEVILRLNGIAVVEESGLYRIVLINDISKELSDVQIGRDSNSVSLEGKALLQVVPVRYMQSSDLVELLKPFLSENAAIIDVPMSNQIIIADTDANVKRLLKLVEIFDNELQRKKGPQVFVYPVQNGKAKDIEIQLQQIFLGEKAASKEKGVTVSSSQTKKTTETTKQVSIKSGDGKEALVSGITRIYSDETLNAIIILSTPEDYEIIKDAIAKIDLVPRQVMIEGMIAQIDLKDDLSLGLAWAINTKNFGGSPANITFNANGLTSATSSTGLRFIGTDSGDAVRAVVTALESQSRGKLLAAPHILVSDNREATIQVGQQVPIVTSSTLATSTQAAQQTIQYKDIGIILKVKPQVNDSGLVSLEIKQEVSSFSSLSSADTVTSNEDILINKTEVSTNLVVQDGHTIIIGGLIREDKSKSRTGIPWLVKIPILGFLFGGTNDTNKRTELIILLTPHVVKNQNEAKSLTSGIVDKFVEEGKGGINKQELMKNIGAGKNSVGKKGIEPIK</sequence>